<evidence type="ECO:0000256" key="4">
    <source>
        <dbReference type="ARBA" id="ARBA00022723"/>
    </source>
</evidence>
<dbReference type="PRINTS" id="PR00460">
    <property type="entry name" value="BPEROXIDASE"/>
</dbReference>
<organism evidence="12 13">
    <name type="scientific">Cylindrotheca closterium</name>
    <dbReference type="NCBI Taxonomy" id="2856"/>
    <lineage>
        <taxon>Eukaryota</taxon>
        <taxon>Sar</taxon>
        <taxon>Stramenopiles</taxon>
        <taxon>Ochrophyta</taxon>
        <taxon>Bacillariophyta</taxon>
        <taxon>Bacillariophyceae</taxon>
        <taxon>Bacillariophycidae</taxon>
        <taxon>Bacillariales</taxon>
        <taxon>Bacillariaceae</taxon>
        <taxon>Cylindrotheca</taxon>
    </lineage>
</organism>
<evidence type="ECO:0000256" key="3">
    <source>
        <dbReference type="ARBA" id="ARBA00022617"/>
    </source>
</evidence>
<feature type="signal peptide" evidence="10">
    <location>
        <begin position="1"/>
        <end position="22"/>
    </location>
</feature>
<dbReference type="PANTHER" id="PTHR30555:SF0">
    <property type="entry name" value="CATALASE-PEROXIDASE"/>
    <property type="match status" value="1"/>
</dbReference>
<evidence type="ECO:0000256" key="2">
    <source>
        <dbReference type="ARBA" id="ARBA00022559"/>
    </source>
</evidence>
<keyword evidence="5" id="KW-0560">Oxidoreductase</keyword>
<evidence type="ECO:0000256" key="1">
    <source>
        <dbReference type="ARBA" id="ARBA00001970"/>
    </source>
</evidence>
<evidence type="ECO:0000256" key="7">
    <source>
        <dbReference type="ARBA" id="ARBA00023324"/>
    </source>
</evidence>
<evidence type="ECO:0000313" key="13">
    <source>
        <dbReference type="Proteomes" id="UP001295423"/>
    </source>
</evidence>
<dbReference type="PROSITE" id="PS50873">
    <property type="entry name" value="PEROXIDASE_4"/>
    <property type="match status" value="1"/>
</dbReference>
<name>A0AAD2G5A8_9STRA</name>
<gene>
    <name evidence="12" type="ORF">CYCCA115_LOCUS18443</name>
</gene>
<protein>
    <recommendedName>
        <fullName evidence="11">Plant heme peroxidase family profile domain-containing protein</fullName>
    </recommendedName>
</protein>
<dbReference type="GO" id="GO:0042744">
    <property type="term" value="P:hydrogen peroxide catabolic process"/>
    <property type="evidence" value="ECO:0007669"/>
    <property type="project" value="UniProtKB-KW"/>
</dbReference>
<evidence type="ECO:0000256" key="10">
    <source>
        <dbReference type="SAM" id="SignalP"/>
    </source>
</evidence>
<dbReference type="Proteomes" id="UP001295423">
    <property type="component" value="Unassembled WGS sequence"/>
</dbReference>
<dbReference type="PROSITE" id="PS00436">
    <property type="entry name" value="PEROXIDASE_2"/>
    <property type="match status" value="1"/>
</dbReference>
<feature type="domain" description="Plant heme peroxidase family profile" evidence="11">
    <location>
        <begin position="437"/>
        <end position="662"/>
    </location>
</feature>
<comment type="cofactor">
    <cofactor evidence="1">
        <name>heme b</name>
        <dbReference type="ChEBI" id="CHEBI:60344"/>
    </cofactor>
</comment>
<reference evidence="12" key="1">
    <citation type="submission" date="2023-08" db="EMBL/GenBank/DDBJ databases">
        <authorList>
            <person name="Audoor S."/>
            <person name="Bilcke G."/>
        </authorList>
    </citation>
    <scope>NUCLEOTIDE SEQUENCE</scope>
</reference>
<dbReference type="Pfam" id="PF00141">
    <property type="entry name" value="peroxidase"/>
    <property type="match status" value="2"/>
</dbReference>
<keyword evidence="2" id="KW-0575">Peroxidase</keyword>
<dbReference type="InterPro" id="IPR002016">
    <property type="entry name" value="Haem_peroxidase"/>
</dbReference>
<dbReference type="Gene3D" id="1.10.420.10">
    <property type="entry name" value="Peroxidase, domain 2"/>
    <property type="match status" value="1"/>
</dbReference>
<feature type="region of interest" description="Disordered" evidence="9">
    <location>
        <begin position="669"/>
        <end position="695"/>
    </location>
</feature>
<evidence type="ECO:0000256" key="9">
    <source>
        <dbReference type="SAM" id="MobiDB-lite"/>
    </source>
</evidence>
<dbReference type="Gene3D" id="1.10.520.10">
    <property type="match status" value="2"/>
</dbReference>
<evidence type="ECO:0000256" key="6">
    <source>
        <dbReference type="ARBA" id="ARBA00023004"/>
    </source>
</evidence>
<accession>A0AAD2G5A8</accession>
<dbReference type="PRINTS" id="PR00458">
    <property type="entry name" value="PEROXIDASE"/>
</dbReference>
<dbReference type="GO" id="GO:0020037">
    <property type="term" value="F:heme binding"/>
    <property type="evidence" value="ECO:0007669"/>
    <property type="project" value="InterPro"/>
</dbReference>
<keyword evidence="13" id="KW-1185">Reference proteome</keyword>
<sequence>MRINLSSVALLALTGAIPGSQAGCPYMMSKESGPHQTHRASCPMSGAFVDQEQAHQLHNRRLAHDERVGDWGEPDEGYAVVKQDIADALTDSKDYWPADFGNYAGLMIRLAWHCAGSYRKSDGRGGCDGGRIRFSPELTWPDNGNLNFALQLLDPIKEKYGSKLSWGDLIILAGNVAIESTGGPILGFCGGRIDDPNGDNSLILGPNEMQEELTPCATIDQIGTCAYPLGPTVIGNIYVEPDGAHNFKGDAAESQKDVAEVFSRMGFNDTETVALVGGGHAWGKSHGPCMSPPCGEEGADLGIGINAFTSGFDGKWTVRPTEWTNDYFVNLFDEGLNWTLKEGPSGKLQFFPENGPDIMMLVTDMALAEGDYRAISELYRDDIAALEHDFKHAWYHLTSADMGPASRCYGSEVPPAQDFQYPLPDVPVGYGSIDFIPVRASIQDVIDADAVNIGHLANLAYRSANTFRATDYRGGANGARIRFSPEMDWEVNAGTADALALLEPVKAAYPDVSYADLIVLAGQAAIEAAGGSSMTFCAGRVDAIDGSGSKNLDPRTYAPSEVIGIRDNNNVRGLTPEEGVALFAMPGADGVLSNAFFTNLKAGEGTFTAEEEALLDPEFSSIVDMFVEDNAKFLEMFESAWNHLMIADRFDGPLTNACAGVATPTLAGDPTTAPVAPADPTAAPGDASPTASPEESGSFIVASSTALISSLVSAILLF</sequence>
<keyword evidence="6" id="KW-0408">Iron</keyword>
<dbReference type="AlphaFoldDB" id="A0AAD2G5A8"/>
<dbReference type="EMBL" id="CAKOGP040002036">
    <property type="protein sequence ID" value="CAJ1960027.1"/>
    <property type="molecule type" value="Genomic_DNA"/>
</dbReference>
<dbReference type="PANTHER" id="PTHR30555">
    <property type="entry name" value="HYDROPEROXIDASE I, BIFUNCTIONAL CATALASE-PEROXIDASE"/>
    <property type="match status" value="1"/>
</dbReference>
<dbReference type="GO" id="GO:0005829">
    <property type="term" value="C:cytosol"/>
    <property type="evidence" value="ECO:0007669"/>
    <property type="project" value="TreeGrafter"/>
</dbReference>
<comment type="catalytic activity">
    <reaction evidence="8">
        <text>2 H2O2 = O2 + 2 H2O</text>
        <dbReference type="Rhea" id="RHEA:20309"/>
        <dbReference type="ChEBI" id="CHEBI:15377"/>
        <dbReference type="ChEBI" id="CHEBI:15379"/>
        <dbReference type="ChEBI" id="CHEBI:16240"/>
        <dbReference type="EC" id="1.11.1.21"/>
    </reaction>
</comment>
<evidence type="ECO:0000259" key="11">
    <source>
        <dbReference type="PROSITE" id="PS50873"/>
    </source>
</evidence>
<comment type="caution">
    <text evidence="12">The sequence shown here is derived from an EMBL/GenBank/DDBJ whole genome shotgun (WGS) entry which is preliminary data.</text>
</comment>
<dbReference type="InterPro" id="IPR010255">
    <property type="entry name" value="Haem_peroxidase_sf"/>
</dbReference>
<keyword evidence="7" id="KW-0376">Hydrogen peroxide</keyword>
<evidence type="ECO:0000256" key="8">
    <source>
        <dbReference type="ARBA" id="ARBA00049145"/>
    </source>
</evidence>
<keyword evidence="4" id="KW-0479">Metal-binding</keyword>
<dbReference type="GO" id="GO:0070301">
    <property type="term" value="P:cellular response to hydrogen peroxide"/>
    <property type="evidence" value="ECO:0007669"/>
    <property type="project" value="TreeGrafter"/>
</dbReference>
<feature type="compositionally biased region" description="Low complexity" evidence="9">
    <location>
        <begin position="669"/>
        <end position="693"/>
    </location>
</feature>
<evidence type="ECO:0000256" key="5">
    <source>
        <dbReference type="ARBA" id="ARBA00023002"/>
    </source>
</evidence>
<keyword evidence="10" id="KW-0732">Signal</keyword>
<feature type="chain" id="PRO_5042267197" description="Plant heme peroxidase family profile domain-containing protein" evidence="10">
    <location>
        <begin position="23"/>
        <end position="718"/>
    </location>
</feature>
<dbReference type="GO" id="GO:0004096">
    <property type="term" value="F:catalase activity"/>
    <property type="evidence" value="ECO:0007669"/>
    <property type="project" value="InterPro"/>
</dbReference>
<keyword evidence="3" id="KW-0349">Heme</keyword>
<dbReference type="InterPro" id="IPR000763">
    <property type="entry name" value="Catalase_peroxidase"/>
</dbReference>
<dbReference type="SUPFAM" id="SSF48113">
    <property type="entry name" value="Heme-dependent peroxidases"/>
    <property type="match status" value="2"/>
</dbReference>
<dbReference type="InterPro" id="IPR019794">
    <property type="entry name" value="Peroxidases_AS"/>
</dbReference>
<dbReference type="GO" id="GO:0046872">
    <property type="term" value="F:metal ion binding"/>
    <property type="evidence" value="ECO:0007669"/>
    <property type="project" value="UniProtKB-KW"/>
</dbReference>
<evidence type="ECO:0000313" key="12">
    <source>
        <dbReference type="EMBL" id="CAJ1960027.1"/>
    </source>
</evidence>
<proteinExistence type="predicted"/>